<dbReference type="InterPro" id="IPR004360">
    <property type="entry name" value="Glyas_Fos-R_dOase_dom"/>
</dbReference>
<dbReference type="RefSeq" id="WP_130980634.1">
    <property type="nucleotide sequence ID" value="NZ_SISG01000001.1"/>
</dbReference>
<gene>
    <name evidence="2" type="ORF">EYE40_03430</name>
</gene>
<reference evidence="3" key="1">
    <citation type="submission" date="2019-02" db="EMBL/GenBank/DDBJ databases">
        <title>Glaciihabitans arcticus sp. nov., a psychrotolerant bacterium isolated from polar soil.</title>
        <authorList>
            <person name="Dahal R.H."/>
        </authorList>
    </citation>
    <scope>NUCLEOTIDE SEQUENCE [LARGE SCALE GENOMIC DNA]</scope>
    <source>
        <strain evidence="3">RP-3-7</strain>
    </source>
</reference>
<comment type="caution">
    <text evidence="2">The sequence shown here is derived from an EMBL/GenBank/DDBJ whole genome shotgun (WGS) entry which is preliminary data.</text>
</comment>
<protein>
    <submittedName>
        <fullName evidence="2">VOC family protein</fullName>
    </submittedName>
</protein>
<dbReference type="EMBL" id="SISG01000001">
    <property type="protein sequence ID" value="TBN56524.1"/>
    <property type="molecule type" value="Genomic_DNA"/>
</dbReference>
<dbReference type="AlphaFoldDB" id="A0A4Q9GR52"/>
<evidence type="ECO:0000313" key="2">
    <source>
        <dbReference type="EMBL" id="TBN56524.1"/>
    </source>
</evidence>
<sequence>MFTPTGSFGGFSVRDVDEAYAFYTEKLGLTVDKNDMGILDISLPGGGVVIAYPKGDDHVPASFTILNFEVADIDEAVDALNERGIVTKIYDEDSEVPWTDEKGIGRGKANNSGPDIAWFKDPSGNILSVICG</sequence>
<dbReference type="CDD" id="cd06587">
    <property type="entry name" value="VOC"/>
    <property type="match status" value="1"/>
</dbReference>
<accession>A0A4Q9GR52</accession>
<dbReference type="SUPFAM" id="SSF54593">
    <property type="entry name" value="Glyoxalase/Bleomycin resistance protein/Dihydroxybiphenyl dioxygenase"/>
    <property type="match status" value="1"/>
</dbReference>
<evidence type="ECO:0000259" key="1">
    <source>
        <dbReference type="PROSITE" id="PS51819"/>
    </source>
</evidence>
<evidence type="ECO:0000313" key="3">
    <source>
        <dbReference type="Proteomes" id="UP000294194"/>
    </source>
</evidence>
<dbReference type="Proteomes" id="UP000294194">
    <property type="component" value="Unassembled WGS sequence"/>
</dbReference>
<keyword evidence="3" id="KW-1185">Reference proteome</keyword>
<proteinExistence type="predicted"/>
<name>A0A4Q9GR52_9MICO</name>
<dbReference type="InterPro" id="IPR029068">
    <property type="entry name" value="Glyas_Bleomycin-R_OHBP_Dase"/>
</dbReference>
<dbReference type="Gene3D" id="3.10.180.10">
    <property type="entry name" value="2,3-Dihydroxybiphenyl 1,2-Dioxygenase, domain 1"/>
    <property type="match status" value="1"/>
</dbReference>
<dbReference type="InterPro" id="IPR037523">
    <property type="entry name" value="VOC_core"/>
</dbReference>
<dbReference type="PROSITE" id="PS51819">
    <property type="entry name" value="VOC"/>
    <property type="match status" value="1"/>
</dbReference>
<dbReference type="Pfam" id="PF00903">
    <property type="entry name" value="Glyoxalase"/>
    <property type="match status" value="1"/>
</dbReference>
<organism evidence="2 3">
    <name type="scientific">Glaciihabitans arcticus</name>
    <dbReference type="NCBI Taxonomy" id="2668039"/>
    <lineage>
        <taxon>Bacteria</taxon>
        <taxon>Bacillati</taxon>
        <taxon>Actinomycetota</taxon>
        <taxon>Actinomycetes</taxon>
        <taxon>Micrococcales</taxon>
        <taxon>Microbacteriaceae</taxon>
        <taxon>Glaciihabitans</taxon>
    </lineage>
</organism>
<feature type="domain" description="VOC" evidence="1">
    <location>
        <begin position="4"/>
        <end position="132"/>
    </location>
</feature>